<evidence type="ECO:0000256" key="1">
    <source>
        <dbReference type="ARBA" id="ARBA00022723"/>
    </source>
</evidence>
<dbReference type="GO" id="GO:0004722">
    <property type="term" value="F:protein serine/threonine phosphatase activity"/>
    <property type="evidence" value="ECO:0007669"/>
    <property type="project" value="InterPro"/>
</dbReference>
<dbReference type="Gene3D" id="3.60.40.10">
    <property type="entry name" value="PPM-type phosphatase domain"/>
    <property type="match status" value="1"/>
</dbReference>
<dbReference type="SMART" id="SM00331">
    <property type="entry name" value="PP2C_SIG"/>
    <property type="match status" value="1"/>
</dbReference>
<keyword evidence="1" id="KW-0479">Metal-binding</keyword>
<dbReference type="AlphaFoldDB" id="A0A9Q0LER9"/>
<evidence type="ECO:0000256" key="2">
    <source>
        <dbReference type="ARBA" id="ARBA00022801"/>
    </source>
</evidence>
<dbReference type="PROSITE" id="PS01032">
    <property type="entry name" value="PPM_1"/>
    <property type="match status" value="1"/>
</dbReference>
<dbReference type="InterPro" id="IPR015655">
    <property type="entry name" value="PP2C"/>
</dbReference>
<dbReference type="OMA" id="EMMMTHE"/>
<evidence type="ECO:0000313" key="7">
    <source>
        <dbReference type="Proteomes" id="UP001149090"/>
    </source>
</evidence>
<dbReference type="SMART" id="SM00332">
    <property type="entry name" value="PP2Cc"/>
    <property type="match status" value="1"/>
</dbReference>
<dbReference type="GO" id="GO:0046872">
    <property type="term" value="F:metal ion binding"/>
    <property type="evidence" value="ECO:0007669"/>
    <property type="project" value="UniProtKB-KW"/>
</dbReference>
<keyword evidence="7" id="KW-1185">Reference proteome</keyword>
<organism evidence="6 7">
    <name type="scientific">Anaeramoeba ignava</name>
    <name type="common">Anaerobic marine amoeba</name>
    <dbReference type="NCBI Taxonomy" id="1746090"/>
    <lineage>
        <taxon>Eukaryota</taxon>
        <taxon>Metamonada</taxon>
        <taxon>Anaeramoebidae</taxon>
        <taxon>Anaeramoeba</taxon>
    </lineage>
</organism>
<dbReference type="Proteomes" id="UP001149090">
    <property type="component" value="Unassembled WGS sequence"/>
</dbReference>
<dbReference type="OrthoDB" id="10264738at2759"/>
<dbReference type="InterPro" id="IPR000222">
    <property type="entry name" value="PP2C_BS"/>
</dbReference>
<dbReference type="Pfam" id="PF00481">
    <property type="entry name" value="PP2C"/>
    <property type="match status" value="2"/>
</dbReference>
<comment type="similarity">
    <text evidence="4">Belongs to the PP2C family.</text>
</comment>
<gene>
    <name evidence="6" type="ORF">M0811_09815</name>
</gene>
<evidence type="ECO:0000256" key="3">
    <source>
        <dbReference type="ARBA" id="ARBA00022912"/>
    </source>
</evidence>
<accession>A0A9Q0LER9</accession>
<proteinExistence type="inferred from homology"/>
<protein>
    <recommendedName>
        <fullName evidence="5">PPM-type phosphatase domain-containing protein</fullName>
    </recommendedName>
</protein>
<keyword evidence="3 4" id="KW-0904">Protein phosphatase</keyword>
<dbReference type="EMBL" id="JAPDFW010000084">
    <property type="protein sequence ID" value="KAJ5071916.1"/>
    <property type="molecule type" value="Genomic_DNA"/>
</dbReference>
<dbReference type="PROSITE" id="PS51746">
    <property type="entry name" value="PPM_2"/>
    <property type="match status" value="1"/>
</dbReference>
<evidence type="ECO:0000256" key="4">
    <source>
        <dbReference type="RuleBase" id="RU003465"/>
    </source>
</evidence>
<dbReference type="SUPFAM" id="SSF81606">
    <property type="entry name" value="PP2C-like"/>
    <property type="match status" value="1"/>
</dbReference>
<feature type="domain" description="PPM-type phosphatase" evidence="5">
    <location>
        <begin position="14"/>
        <end position="315"/>
    </location>
</feature>
<name>A0A9Q0LER9_ANAIG</name>
<evidence type="ECO:0000313" key="6">
    <source>
        <dbReference type="EMBL" id="KAJ5071916.1"/>
    </source>
</evidence>
<sequence>MRTQYLPNLSSVNSVGVTTEPNIKFRTTMEDEHVIIDKFGGEADWGFFAIYDGHGGNQVSGFAKSYLDKKFLEYLKPDQVLKSFSESRENVGDLLSSDDFGDVEEDDEVSIESTESKGKITPSLSTSSLSAMPGKIPDIFTKTYQKIDKMTKNKGFQSVGSTAVTCFITKEDGVRKLYTANVGDSRAVLCRNKKAVRLSFDHKPTVKEEEERIISEGGFVSFNRTVGVLAVSRALGDHAIKPFVTNIPYVSEVELEDTDSFLILACDGLWDIYSDQEAVELIIGMEKPEEMSQKLVKNAIDKGSTDNISCIVVIL</sequence>
<dbReference type="PANTHER" id="PTHR47992">
    <property type="entry name" value="PROTEIN PHOSPHATASE"/>
    <property type="match status" value="1"/>
</dbReference>
<dbReference type="InterPro" id="IPR001932">
    <property type="entry name" value="PPM-type_phosphatase-like_dom"/>
</dbReference>
<evidence type="ECO:0000259" key="5">
    <source>
        <dbReference type="PROSITE" id="PS51746"/>
    </source>
</evidence>
<dbReference type="CDD" id="cd00143">
    <property type="entry name" value="PP2Cc"/>
    <property type="match status" value="1"/>
</dbReference>
<keyword evidence="2 4" id="KW-0378">Hydrolase</keyword>
<dbReference type="InterPro" id="IPR036457">
    <property type="entry name" value="PPM-type-like_dom_sf"/>
</dbReference>
<comment type="caution">
    <text evidence="6">The sequence shown here is derived from an EMBL/GenBank/DDBJ whole genome shotgun (WGS) entry which is preliminary data.</text>
</comment>
<reference evidence="6" key="1">
    <citation type="submission" date="2022-10" db="EMBL/GenBank/DDBJ databases">
        <title>Novel sulphate-reducing endosymbionts in the free-living metamonad Anaeramoeba.</title>
        <authorList>
            <person name="Jerlstrom-Hultqvist J."/>
            <person name="Cepicka I."/>
            <person name="Gallot-Lavallee L."/>
            <person name="Salas-Leiva D."/>
            <person name="Curtis B.A."/>
            <person name="Zahonova K."/>
            <person name="Pipaliya S."/>
            <person name="Dacks J."/>
            <person name="Roger A.J."/>
        </authorList>
    </citation>
    <scope>NUCLEOTIDE SEQUENCE</scope>
    <source>
        <strain evidence="6">BMAN</strain>
    </source>
</reference>